<reference evidence="1 2" key="1">
    <citation type="submission" date="2016-10" db="EMBL/GenBank/DDBJ databases">
        <authorList>
            <person name="de Groot N.N."/>
        </authorList>
    </citation>
    <scope>NUCLEOTIDE SEQUENCE [LARGE SCALE GENOMIC DNA]</scope>
    <source>
        <strain evidence="1 2">DSM 45610</strain>
    </source>
</reference>
<name>A0A1H3D0B2_9BACL</name>
<organism evidence="1 2">
    <name type="scientific">Marininema mesophilum</name>
    <dbReference type="NCBI Taxonomy" id="1048340"/>
    <lineage>
        <taxon>Bacteria</taxon>
        <taxon>Bacillati</taxon>
        <taxon>Bacillota</taxon>
        <taxon>Bacilli</taxon>
        <taxon>Bacillales</taxon>
        <taxon>Thermoactinomycetaceae</taxon>
        <taxon>Marininema</taxon>
    </lineage>
</organism>
<evidence type="ECO:0000313" key="2">
    <source>
        <dbReference type="Proteomes" id="UP000198534"/>
    </source>
</evidence>
<sequence>MKKHLSEEEQKELEQDVLDLYKELLADFDNIIVDSIEFMVQMHLYSSS</sequence>
<accession>A0A1H3D0B2</accession>
<dbReference type="EMBL" id="FNNQ01000034">
    <property type="protein sequence ID" value="SDX59831.1"/>
    <property type="molecule type" value="Genomic_DNA"/>
</dbReference>
<evidence type="ECO:0000313" key="1">
    <source>
        <dbReference type="EMBL" id="SDX59831.1"/>
    </source>
</evidence>
<keyword evidence="2" id="KW-1185">Reference proteome</keyword>
<proteinExistence type="predicted"/>
<dbReference type="STRING" id="1048340.SAMN05444487_1343"/>
<dbReference type="AlphaFoldDB" id="A0A1H3D0B2"/>
<protein>
    <submittedName>
        <fullName evidence="1">Uncharacterized protein</fullName>
    </submittedName>
</protein>
<gene>
    <name evidence="1" type="ORF">SAMN05444487_1343</name>
</gene>
<dbReference type="RefSeq" id="WP_177168128.1">
    <property type="nucleotide sequence ID" value="NZ_FNNQ01000034.1"/>
</dbReference>
<dbReference type="Proteomes" id="UP000198534">
    <property type="component" value="Unassembled WGS sequence"/>
</dbReference>